<evidence type="ECO:0000256" key="1">
    <source>
        <dbReference type="ARBA" id="ARBA00009437"/>
    </source>
</evidence>
<dbReference type="InterPro" id="IPR000847">
    <property type="entry name" value="LysR_HTH_N"/>
</dbReference>
<dbReference type="RefSeq" id="WP_150949932.1">
    <property type="nucleotide sequence ID" value="NZ_VCMV01000079.1"/>
</dbReference>
<evidence type="ECO:0000256" key="3">
    <source>
        <dbReference type="ARBA" id="ARBA00023125"/>
    </source>
</evidence>
<dbReference type="InterPro" id="IPR036388">
    <property type="entry name" value="WH-like_DNA-bd_sf"/>
</dbReference>
<proteinExistence type="inferred from homology"/>
<dbReference type="SUPFAM" id="SSF53850">
    <property type="entry name" value="Periplasmic binding protein-like II"/>
    <property type="match status" value="1"/>
</dbReference>
<dbReference type="PANTHER" id="PTHR30126">
    <property type="entry name" value="HTH-TYPE TRANSCRIPTIONAL REGULATOR"/>
    <property type="match status" value="1"/>
</dbReference>
<dbReference type="EMBL" id="VCMV01000079">
    <property type="protein sequence ID" value="KAB0264160.1"/>
    <property type="molecule type" value="Genomic_DNA"/>
</dbReference>
<dbReference type="InterPro" id="IPR005119">
    <property type="entry name" value="LysR_subst-bd"/>
</dbReference>
<dbReference type="Gene3D" id="1.10.10.10">
    <property type="entry name" value="Winged helix-like DNA-binding domain superfamily/Winged helix DNA-binding domain"/>
    <property type="match status" value="1"/>
</dbReference>
<keyword evidence="7" id="KW-1185">Reference proteome</keyword>
<accession>A0A5N3P367</accession>
<gene>
    <name evidence="6" type="ORF">FEZ63_24270</name>
</gene>
<evidence type="ECO:0000256" key="4">
    <source>
        <dbReference type="ARBA" id="ARBA00023163"/>
    </source>
</evidence>
<evidence type="ECO:0000313" key="7">
    <source>
        <dbReference type="Proteomes" id="UP000325684"/>
    </source>
</evidence>
<evidence type="ECO:0000256" key="2">
    <source>
        <dbReference type="ARBA" id="ARBA00023015"/>
    </source>
</evidence>
<dbReference type="GO" id="GO:0000976">
    <property type="term" value="F:transcription cis-regulatory region binding"/>
    <property type="evidence" value="ECO:0007669"/>
    <property type="project" value="TreeGrafter"/>
</dbReference>
<keyword evidence="3" id="KW-0238">DNA-binding</keyword>
<evidence type="ECO:0000313" key="6">
    <source>
        <dbReference type="EMBL" id="KAB0264160.1"/>
    </source>
</evidence>
<dbReference type="OrthoDB" id="528082at2"/>
<evidence type="ECO:0000259" key="5">
    <source>
        <dbReference type="PROSITE" id="PS50931"/>
    </source>
</evidence>
<keyword evidence="4" id="KW-0804">Transcription</keyword>
<protein>
    <submittedName>
        <fullName evidence="6">LysR family transcriptional regulator</fullName>
    </submittedName>
</protein>
<dbReference type="PROSITE" id="PS50931">
    <property type="entry name" value="HTH_LYSR"/>
    <property type="match status" value="1"/>
</dbReference>
<dbReference type="Pfam" id="PF03466">
    <property type="entry name" value="LysR_substrate"/>
    <property type="match status" value="1"/>
</dbReference>
<keyword evidence="2" id="KW-0805">Transcription regulation</keyword>
<dbReference type="Pfam" id="PF00126">
    <property type="entry name" value="HTH_1"/>
    <property type="match status" value="1"/>
</dbReference>
<organism evidence="6 7">
    <name type="scientific">Microvirga brassicacearum</name>
    <dbReference type="NCBI Taxonomy" id="2580413"/>
    <lineage>
        <taxon>Bacteria</taxon>
        <taxon>Pseudomonadati</taxon>
        <taxon>Pseudomonadota</taxon>
        <taxon>Alphaproteobacteria</taxon>
        <taxon>Hyphomicrobiales</taxon>
        <taxon>Methylobacteriaceae</taxon>
        <taxon>Microvirga</taxon>
    </lineage>
</organism>
<comment type="caution">
    <text evidence="6">The sequence shown here is derived from an EMBL/GenBank/DDBJ whole genome shotgun (WGS) entry which is preliminary data.</text>
</comment>
<reference evidence="6 7" key="1">
    <citation type="journal article" date="2019" name="Microorganisms">
        <title>Genome Insights into the Novel Species Microvirga brassicacearum, a Rapeseed Endophyte with Biotechnological Potential.</title>
        <authorList>
            <person name="Jimenez-Gomez A."/>
            <person name="Saati-Santamaria Z."/>
            <person name="Igual J.M."/>
            <person name="Rivas R."/>
            <person name="Mateos P.F."/>
            <person name="Garcia-Fraile P."/>
        </authorList>
    </citation>
    <scope>NUCLEOTIDE SEQUENCE [LARGE SCALE GENOMIC DNA]</scope>
    <source>
        <strain evidence="6 7">CDVBN77</strain>
    </source>
</reference>
<name>A0A5N3P367_9HYPH</name>
<sequence length="315" mass="34672">MELKWLEDFLSLSRSSNFSRTASERNVTQSALSRRIKQLEGWLGVPLVDRTTYPVHLTPEGQDVLPRIQEVVALIQAMRSTIQERHAKTSEVLIFATLNTLSLTFFPSWIASLESAGDPILTRFSDPYPSFLGNISTLTNGDCEFLLTYAHESVSLMNELSRFSYIDVGRERVIPVSAPDASGAPLHPVGLGSKPAHYLSYGNCSFFAHLLAGAFAKRPIPLMTVYENGMSMALKAMTLSGRGVAWIPESLIVAELASGALLRAGDPSLDLVVEIRVYRAQKLKGPRAEQFWQRAVESSSRHPAPAMRPAVRVSA</sequence>
<dbReference type="PRINTS" id="PR00039">
    <property type="entry name" value="HTHLYSR"/>
</dbReference>
<dbReference type="Proteomes" id="UP000325684">
    <property type="component" value="Unassembled WGS sequence"/>
</dbReference>
<dbReference type="AlphaFoldDB" id="A0A5N3P367"/>
<comment type="similarity">
    <text evidence="1">Belongs to the LysR transcriptional regulatory family.</text>
</comment>
<dbReference type="SUPFAM" id="SSF46785">
    <property type="entry name" value="Winged helix' DNA-binding domain"/>
    <property type="match status" value="1"/>
</dbReference>
<dbReference type="InterPro" id="IPR036390">
    <property type="entry name" value="WH_DNA-bd_sf"/>
</dbReference>
<dbReference type="PANTHER" id="PTHR30126:SF2">
    <property type="entry name" value="HTH-TYPE TRANSCRIPTIONAL REGULATOR YJIE"/>
    <property type="match status" value="1"/>
</dbReference>
<dbReference type="GO" id="GO:0003700">
    <property type="term" value="F:DNA-binding transcription factor activity"/>
    <property type="evidence" value="ECO:0007669"/>
    <property type="project" value="InterPro"/>
</dbReference>
<feature type="domain" description="HTH lysR-type" evidence="5">
    <location>
        <begin position="1"/>
        <end position="58"/>
    </location>
</feature>